<dbReference type="AlphaFoldDB" id="A0A1G9BYA5"/>
<accession>A0A1G9BYA5</accession>
<evidence type="ECO:0000313" key="2">
    <source>
        <dbReference type="Proteomes" id="UP000326500"/>
    </source>
</evidence>
<dbReference type="EMBL" id="FNFT01000011">
    <property type="protein sequence ID" value="SDK44387.1"/>
    <property type="molecule type" value="Genomic_DNA"/>
</dbReference>
<gene>
    <name evidence="1" type="ORF">SAMN04488571_11162</name>
</gene>
<sequence>MHEYGPGIVGEVRFARLEGGYYVQLYDREGNPVGKTGLWRTEAKAREAARKLAEKLARK</sequence>
<dbReference type="RefSeq" id="WP_066955523.1">
    <property type="nucleotide sequence ID" value="NZ_BCNX01000006.1"/>
</dbReference>
<proteinExistence type="predicted"/>
<reference evidence="1 2" key="1">
    <citation type="submission" date="2016-10" db="EMBL/GenBank/DDBJ databases">
        <authorList>
            <person name="Varghese N."/>
            <person name="Submissions S."/>
        </authorList>
    </citation>
    <scope>NUCLEOTIDE SEQUENCE [LARGE SCALE GENOMIC DNA]</scope>
    <source>
        <strain evidence="1 2">DSM 2373</strain>
    </source>
</reference>
<evidence type="ECO:0008006" key="3">
    <source>
        <dbReference type="Google" id="ProtNLM"/>
    </source>
</evidence>
<organism evidence="1 2">
    <name type="scientific">Methanoculleus thermophilus</name>
    <dbReference type="NCBI Taxonomy" id="2200"/>
    <lineage>
        <taxon>Archaea</taxon>
        <taxon>Methanobacteriati</taxon>
        <taxon>Methanobacteriota</taxon>
        <taxon>Stenosarchaea group</taxon>
        <taxon>Methanomicrobia</taxon>
        <taxon>Methanomicrobiales</taxon>
        <taxon>Methanomicrobiaceae</taxon>
        <taxon>Methanoculleus</taxon>
    </lineage>
</organism>
<dbReference type="OrthoDB" id="107497at2157"/>
<dbReference type="Proteomes" id="UP000326500">
    <property type="component" value="Unassembled WGS sequence"/>
</dbReference>
<evidence type="ECO:0000313" key="1">
    <source>
        <dbReference type="EMBL" id="SDK44387.1"/>
    </source>
</evidence>
<keyword evidence="2" id="KW-1185">Reference proteome</keyword>
<name>A0A1G9BYA5_9EURY</name>
<protein>
    <recommendedName>
        <fullName evidence="3">AP2 domain-containing protein</fullName>
    </recommendedName>
</protein>